<organism evidence="2 3">
    <name type="scientific">Psilocybe cf. subviscida</name>
    <dbReference type="NCBI Taxonomy" id="2480587"/>
    <lineage>
        <taxon>Eukaryota</taxon>
        <taxon>Fungi</taxon>
        <taxon>Dikarya</taxon>
        <taxon>Basidiomycota</taxon>
        <taxon>Agaricomycotina</taxon>
        <taxon>Agaricomycetes</taxon>
        <taxon>Agaricomycetidae</taxon>
        <taxon>Agaricales</taxon>
        <taxon>Agaricineae</taxon>
        <taxon>Strophariaceae</taxon>
        <taxon>Psilocybe</taxon>
    </lineage>
</organism>
<comment type="caution">
    <text evidence="2">The sequence shown here is derived from an EMBL/GenBank/DDBJ whole genome shotgun (WGS) entry which is preliminary data.</text>
</comment>
<protein>
    <submittedName>
        <fullName evidence="2">Uncharacterized protein</fullName>
    </submittedName>
</protein>
<reference evidence="2 3" key="1">
    <citation type="journal article" date="2020" name="ISME J.">
        <title>Uncovering the hidden diversity of litter-decomposition mechanisms in mushroom-forming fungi.</title>
        <authorList>
            <person name="Floudas D."/>
            <person name="Bentzer J."/>
            <person name="Ahren D."/>
            <person name="Johansson T."/>
            <person name="Persson P."/>
            <person name="Tunlid A."/>
        </authorList>
    </citation>
    <scope>NUCLEOTIDE SEQUENCE [LARGE SCALE GENOMIC DNA]</scope>
    <source>
        <strain evidence="2 3">CBS 101986</strain>
    </source>
</reference>
<feature type="region of interest" description="Disordered" evidence="1">
    <location>
        <begin position="181"/>
        <end position="206"/>
    </location>
</feature>
<dbReference type="Proteomes" id="UP000567179">
    <property type="component" value="Unassembled WGS sequence"/>
</dbReference>
<accession>A0A8H5B5I6</accession>
<name>A0A8H5B5I6_9AGAR</name>
<evidence type="ECO:0000256" key="1">
    <source>
        <dbReference type="SAM" id="MobiDB-lite"/>
    </source>
</evidence>
<dbReference type="EMBL" id="JAACJJ010000042">
    <property type="protein sequence ID" value="KAF5316433.1"/>
    <property type="molecule type" value="Genomic_DNA"/>
</dbReference>
<proteinExistence type="predicted"/>
<gene>
    <name evidence="2" type="ORF">D9619_006919</name>
</gene>
<keyword evidence="3" id="KW-1185">Reference proteome</keyword>
<evidence type="ECO:0000313" key="2">
    <source>
        <dbReference type="EMBL" id="KAF5316433.1"/>
    </source>
</evidence>
<sequence length="220" mass="23971">MTKHVPTHYCPRTYIQIEYSFTTSSLHSRTLRDVDSGPDACLRFVLGLFFQIGGPVSSDTLTPIFNPLQPYFVFPVVDPLHISSNKHSPTLSLITSTSSGFIVFSRGRVQPKMHHHHSVDSDGARGAWLDFLSQTTSQSQPAYANPGPMVSSRVNVSVKAEPQDEHKPQFSEYGVSDALLPSPVSFDDNPRSAGAGGGSGSAGPLIAMDMDMDFDIRDML</sequence>
<dbReference type="AlphaFoldDB" id="A0A8H5B5I6"/>
<evidence type="ECO:0000313" key="3">
    <source>
        <dbReference type="Proteomes" id="UP000567179"/>
    </source>
</evidence>